<evidence type="ECO:0000313" key="1">
    <source>
        <dbReference type="EMBL" id="KAH9833755.1"/>
    </source>
</evidence>
<proteinExistence type="predicted"/>
<dbReference type="RefSeq" id="XP_047776471.1">
    <property type="nucleotide sequence ID" value="XM_047924406.1"/>
</dbReference>
<comment type="caution">
    <text evidence="1">The sequence shown here is derived from an EMBL/GenBank/DDBJ whole genome shotgun (WGS) entry which is preliminary data.</text>
</comment>
<evidence type="ECO:0008006" key="3">
    <source>
        <dbReference type="Google" id="ProtNLM"/>
    </source>
</evidence>
<organism evidence="1 2">
    <name type="scientific">Rhodofomes roseus</name>
    <dbReference type="NCBI Taxonomy" id="34475"/>
    <lineage>
        <taxon>Eukaryota</taxon>
        <taxon>Fungi</taxon>
        <taxon>Dikarya</taxon>
        <taxon>Basidiomycota</taxon>
        <taxon>Agaricomycotina</taxon>
        <taxon>Agaricomycetes</taxon>
        <taxon>Polyporales</taxon>
        <taxon>Rhodofomes</taxon>
    </lineage>
</organism>
<accession>A0ABQ8K903</accession>
<sequence length="152" mass="17157">MTSNGARNVSSELLLCQVLLLHRIRCYLWLLPLYPEAIASSPSSSFDGSYNRYLDPRRTFAVQPSVSCQQSRKIWNGRLVSRVVLATEWTRNNGSGCSLLGPIERRRFLDIPWQPVVYLDRRLMKNPIGRAMLTFGPSFVGCTTASAVPIRP</sequence>
<dbReference type="EMBL" id="JADCUA010000017">
    <property type="protein sequence ID" value="KAH9833755.1"/>
    <property type="molecule type" value="Genomic_DNA"/>
</dbReference>
<evidence type="ECO:0000313" key="2">
    <source>
        <dbReference type="Proteomes" id="UP000814176"/>
    </source>
</evidence>
<name>A0ABQ8K903_9APHY</name>
<reference evidence="1 2" key="1">
    <citation type="journal article" date="2021" name="Environ. Microbiol.">
        <title>Gene family expansions and transcriptome signatures uncover fungal adaptations to wood decay.</title>
        <authorList>
            <person name="Hage H."/>
            <person name="Miyauchi S."/>
            <person name="Viragh M."/>
            <person name="Drula E."/>
            <person name="Min B."/>
            <person name="Chaduli D."/>
            <person name="Navarro D."/>
            <person name="Favel A."/>
            <person name="Norest M."/>
            <person name="Lesage-Meessen L."/>
            <person name="Balint B."/>
            <person name="Merenyi Z."/>
            <person name="de Eugenio L."/>
            <person name="Morin E."/>
            <person name="Martinez A.T."/>
            <person name="Baldrian P."/>
            <person name="Stursova M."/>
            <person name="Martinez M.J."/>
            <person name="Novotny C."/>
            <person name="Magnuson J.K."/>
            <person name="Spatafora J.W."/>
            <person name="Maurice S."/>
            <person name="Pangilinan J."/>
            <person name="Andreopoulos W."/>
            <person name="LaButti K."/>
            <person name="Hundley H."/>
            <person name="Na H."/>
            <person name="Kuo A."/>
            <person name="Barry K."/>
            <person name="Lipzen A."/>
            <person name="Henrissat B."/>
            <person name="Riley R."/>
            <person name="Ahrendt S."/>
            <person name="Nagy L.G."/>
            <person name="Grigoriev I.V."/>
            <person name="Martin F."/>
            <person name="Rosso M.N."/>
        </authorList>
    </citation>
    <scope>NUCLEOTIDE SEQUENCE [LARGE SCALE GENOMIC DNA]</scope>
    <source>
        <strain evidence="1 2">CIRM-BRFM 1785</strain>
    </source>
</reference>
<protein>
    <recommendedName>
        <fullName evidence="3">Secreted protein</fullName>
    </recommendedName>
</protein>
<keyword evidence="2" id="KW-1185">Reference proteome</keyword>
<dbReference type="GeneID" id="72005138"/>
<gene>
    <name evidence="1" type="ORF">C8Q71DRAFT_772337</name>
</gene>
<dbReference type="Proteomes" id="UP000814176">
    <property type="component" value="Unassembled WGS sequence"/>
</dbReference>